<evidence type="ECO:0000256" key="3">
    <source>
        <dbReference type="ARBA" id="ARBA00022475"/>
    </source>
</evidence>
<keyword evidence="4 7" id="KW-0812">Transmembrane</keyword>
<feature type="transmembrane region" description="Helical" evidence="7">
    <location>
        <begin position="602"/>
        <end position="627"/>
    </location>
</feature>
<dbReference type="GO" id="GO:0005886">
    <property type="term" value="C:plasma membrane"/>
    <property type="evidence" value="ECO:0007669"/>
    <property type="project" value="UniProtKB-SubCell"/>
</dbReference>
<dbReference type="AlphaFoldDB" id="A0A7W3MVW6"/>
<gene>
    <name evidence="9" type="ORF">HNR21_001767</name>
</gene>
<dbReference type="InterPro" id="IPR004869">
    <property type="entry name" value="MMPL_dom"/>
</dbReference>
<evidence type="ECO:0000313" key="10">
    <source>
        <dbReference type="Proteomes" id="UP000539313"/>
    </source>
</evidence>
<sequence length="746" mass="76664">MPMLGGLSGLALRRGRAVLVVALLLSLVGGAAAPTLFGRLSAGGFDAPGAESGRAAAALREDFGQGRPNLVLLVRAPAGVDDPAVIRAGQALTARLAAEPGVTNVTSYWSAGRAPQLRGQDGRKAIAVATIVGDENAVADRIEDLLPRYEGARDGLQVQVGGYARLQHEMSAQSEEDVKKGEMFTFPVALVALVLVFGGLVAASLPMVVAMVTTLLGMGAVWVLAGLTGIGVISVNVVTILGLGLAIDYSLLIVNRYREELGGGLSPADALRATMGSAGRTVVFSAVTVAVALAGLAMFPLMALRSIAYAGVLTALLAAAASLTVLPALLAVVGPRIDRGRVLRRGSAGRGRRVEEGFWHRLASFVMRRPVPVATVAVAFLVLLGLPALGMKVGTPDERVMPSSSVSRQVATTLRAEFSTGEQNALQVVAPSAPDRRQVAAYAAALSALPDVARVDTVTGGYARGAQVTPAGPAHARYAGQGTAVYLSVIPVPGDPDAAERLVGDVRAEPAPFRTLVGGTPAVSVDTTAALVDRLPYALAVVSAAMVVLLFLLTGSVLLPFLALVLSALSLTAAFGALVWIFQEGHLSGALGGFTATGELTSTVPVMLFAIAFGLAMDYQVFLLARIREEYEATGSGTAAVALGLERIGRIVTAAAVLISIVFLAFLVSGVTFVKAFGVGLPLAVLMDATLIRGAVLPAAMRLCGRATWWAPGPLRRLHARFGLREGGASPAGATPEVIAVATSRS</sequence>
<feature type="transmembrane region" description="Helical" evidence="7">
    <location>
        <begin position="561"/>
        <end position="582"/>
    </location>
</feature>
<evidence type="ECO:0000256" key="2">
    <source>
        <dbReference type="ARBA" id="ARBA00010157"/>
    </source>
</evidence>
<accession>A0A7W3MVW6</accession>
<keyword evidence="5 7" id="KW-1133">Transmembrane helix</keyword>
<evidence type="ECO:0000256" key="1">
    <source>
        <dbReference type="ARBA" id="ARBA00004651"/>
    </source>
</evidence>
<evidence type="ECO:0000313" key="9">
    <source>
        <dbReference type="EMBL" id="MBA9002885.1"/>
    </source>
</evidence>
<reference evidence="9 10" key="1">
    <citation type="submission" date="2020-08" db="EMBL/GenBank/DDBJ databases">
        <title>Sequencing the genomes of 1000 actinobacteria strains.</title>
        <authorList>
            <person name="Klenk H.-P."/>
        </authorList>
    </citation>
    <scope>NUCLEOTIDE SEQUENCE [LARGE SCALE GENOMIC DNA]</scope>
    <source>
        <strain evidence="9 10">DSM 45823</strain>
    </source>
</reference>
<dbReference type="InterPro" id="IPR050545">
    <property type="entry name" value="Mycobact_MmpL"/>
</dbReference>
<feature type="domain" description="SSD" evidence="8">
    <location>
        <begin position="207"/>
        <end position="332"/>
    </location>
</feature>
<dbReference type="Gene3D" id="1.20.1640.10">
    <property type="entry name" value="Multidrug efflux transporter AcrB transmembrane domain"/>
    <property type="match status" value="2"/>
</dbReference>
<feature type="transmembrane region" description="Helical" evidence="7">
    <location>
        <begin position="307"/>
        <end position="334"/>
    </location>
</feature>
<feature type="transmembrane region" description="Helical" evidence="7">
    <location>
        <begin position="371"/>
        <end position="391"/>
    </location>
</feature>
<keyword evidence="3" id="KW-1003">Cell membrane</keyword>
<comment type="subcellular location">
    <subcellularLocation>
        <location evidence="1">Cell membrane</location>
        <topology evidence="1">Multi-pass membrane protein</topology>
    </subcellularLocation>
</comment>
<proteinExistence type="inferred from homology"/>
<dbReference type="InterPro" id="IPR000731">
    <property type="entry name" value="SSD"/>
</dbReference>
<evidence type="ECO:0000259" key="8">
    <source>
        <dbReference type="PROSITE" id="PS50156"/>
    </source>
</evidence>
<comment type="caution">
    <text evidence="9">The sequence shown here is derived from an EMBL/GenBank/DDBJ whole genome shotgun (WGS) entry which is preliminary data.</text>
</comment>
<organism evidence="9 10">
    <name type="scientific">Thermomonospora cellulosilytica</name>
    <dbReference type="NCBI Taxonomy" id="1411118"/>
    <lineage>
        <taxon>Bacteria</taxon>
        <taxon>Bacillati</taxon>
        <taxon>Actinomycetota</taxon>
        <taxon>Actinomycetes</taxon>
        <taxon>Streptosporangiales</taxon>
        <taxon>Thermomonosporaceae</taxon>
        <taxon>Thermomonospora</taxon>
    </lineage>
</organism>
<name>A0A7W3MVW6_9ACTN</name>
<dbReference type="Pfam" id="PF03176">
    <property type="entry name" value="MMPL"/>
    <property type="match status" value="2"/>
</dbReference>
<feature type="transmembrane region" description="Helical" evidence="7">
    <location>
        <begin position="282"/>
        <end position="301"/>
    </location>
</feature>
<dbReference type="Proteomes" id="UP000539313">
    <property type="component" value="Unassembled WGS sequence"/>
</dbReference>
<feature type="transmembrane region" description="Helical" evidence="7">
    <location>
        <begin position="183"/>
        <end position="201"/>
    </location>
</feature>
<feature type="transmembrane region" description="Helical" evidence="7">
    <location>
        <begin position="535"/>
        <end position="554"/>
    </location>
</feature>
<dbReference type="PANTHER" id="PTHR33406:SF11">
    <property type="entry name" value="MEMBRANE PROTEIN SCO6666-RELATED"/>
    <property type="match status" value="1"/>
</dbReference>
<dbReference type="EMBL" id="JACJII010000001">
    <property type="protein sequence ID" value="MBA9002885.1"/>
    <property type="molecule type" value="Genomic_DNA"/>
</dbReference>
<feature type="transmembrane region" description="Helical" evidence="7">
    <location>
        <begin position="673"/>
        <end position="692"/>
    </location>
</feature>
<evidence type="ECO:0000256" key="4">
    <source>
        <dbReference type="ARBA" id="ARBA00022692"/>
    </source>
</evidence>
<keyword evidence="6 7" id="KW-0472">Membrane</keyword>
<dbReference type="SUPFAM" id="SSF82866">
    <property type="entry name" value="Multidrug efflux transporter AcrB transmembrane domain"/>
    <property type="match status" value="2"/>
</dbReference>
<evidence type="ECO:0000256" key="6">
    <source>
        <dbReference type="ARBA" id="ARBA00023136"/>
    </source>
</evidence>
<evidence type="ECO:0000256" key="7">
    <source>
        <dbReference type="SAM" id="Phobius"/>
    </source>
</evidence>
<protein>
    <submittedName>
        <fullName evidence="9">RND superfamily putative drug exporter</fullName>
    </submittedName>
</protein>
<feature type="transmembrane region" description="Helical" evidence="7">
    <location>
        <begin position="233"/>
        <end position="254"/>
    </location>
</feature>
<comment type="similarity">
    <text evidence="2">Belongs to the resistance-nodulation-cell division (RND) (TC 2.A.6) family. MmpL subfamily.</text>
</comment>
<dbReference type="PROSITE" id="PS50156">
    <property type="entry name" value="SSD"/>
    <property type="match status" value="1"/>
</dbReference>
<feature type="transmembrane region" description="Helical" evidence="7">
    <location>
        <begin position="648"/>
        <end position="667"/>
    </location>
</feature>
<evidence type="ECO:0000256" key="5">
    <source>
        <dbReference type="ARBA" id="ARBA00022989"/>
    </source>
</evidence>
<dbReference type="PANTHER" id="PTHR33406">
    <property type="entry name" value="MEMBRANE PROTEIN MJ1562-RELATED"/>
    <property type="match status" value="1"/>
</dbReference>
<keyword evidence="10" id="KW-1185">Reference proteome</keyword>